<dbReference type="SUPFAM" id="SSF54523">
    <property type="entry name" value="Pili subunits"/>
    <property type="match status" value="1"/>
</dbReference>
<sequence length="327" mass="37220">DDLKRPHCRFNIRYEDGFAAVLPHLSTMKKAATLFALSSAQRLSKGDTTGAWQDTLNGIRLGEQLRTEPFLISQLVRIAILEINFQTFWEGQVNHQWSAEQLTVFQETFQSIDLLAGMESAIRAERNMINHWFTSVAQGGTQAQGFDELNSSLDYFPAFFFYSNQYQINRILTEIILSGIDVSNHRLNVHQFKKMEEEILDLKSSFLPFRHAIALMMLPGLDKYALKVSQTQAALDQSAIVAALERYRLAKGSYPEKLAALRPKFIAKIPGDLFHEQGLVYRINEDNSFTLYSTGYNGTDDSGEFFIRGESIDFAKGDWPWPQKVAE</sequence>
<feature type="non-terminal residue" evidence="1">
    <location>
        <position position="1"/>
    </location>
</feature>
<evidence type="ECO:0000313" key="1">
    <source>
        <dbReference type="EMBL" id="SVC75853.1"/>
    </source>
</evidence>
<dbReference type="InterPro" id="IPR045584">
    <property type="entry name" value="Pilin-like"/>
</dbReference>
<organism evidence="1">
    <name type="scientific">marine metagenome</name>
    <dbReference type="NCBI Taxonomy" id="408172"/>
    <lineage>
        <taxon>unclassified sequences</taxon>
        <taxon>metagenomes</taxon>
        <taxon>ecological metagenomes</taxon>
    </lineage>
</organism>
<protein>
    <submittedName>
        <fullName evidence="1">Uncharacterized protein</fullName>
    </submittedName>
</protein>
<reference evidence="1" key="1">
    <citation type="submission" date="2018-05" db="EMBL/GenBank/DDBJ databases">
        <authorList>
            <person name="Lanie J.A."/>
            <person name="Ng W.-L."/>
            <person name="Kazmierczak K.M."/>
            <person name="Andrzejewski T.M."/>
            <person name="Davidsen T.M."/>
            <person name="Wayne K.J."/>
            <person name="Tettelin H."/>
            <person name="Glass J.I."/>
            <person name="Rusch D."/>
            <person name="Podicherti R."/>
            <person name="Tsui H.-C.T."/>
            <person name="Winkler M.E."/>
        </authorList>
    </citation>
    <scope>NUCLEOTIDE SEQUENCE</scope>
</reference>
<dbReference type="EMBL" id="UINC01109197">
    <property type="protein sequence ID" value="SVC75853.1"/>
    <property type="molecule type" value="Genomic_DNA"/>
</dbReference>
<proteinExistence type="predicted"/>
<accession>A0A382PR17</accession>
<name>A0A382PR17_9ZZZZ</name>
<gene>
    <name evidence="1" type="ORF">METZ01_LOCUS328707</name>
</gene>
<dbReference type="Gene3D" id="3.30.700.10">
    <property type="entry name" value="Glycoprotein, Type 4 Pilin"/>
    <property type="match status" value="1"/>
</dbReference>
<dbReference type="AlphaFoldDB" id="A0A382PR17"/>